<gene>
    <name evidence="2" type="ORF">LK996_10255</name>
</gene>
<feature type="transmembrane region" description="Helical" evidence="1">
    <location>
        <begin position="6"/>
        <end position="29"/>
    </location>
</feature>
<organism evidence="2 3">
    <name type="scientific">Noviluteimonas lactosilytica</name>
    <dbReference type="NCBI Taxonomy" id="2888523"/>
    <lineage>
        <taxon>Bacteria</taxon>
        <taxon>Pseudomonadati</taxon>
        <taxon>Pseudomonadota</taxon>
        <taxon>Gammaproteobacteria</taxon>
        <taxon>Lysobacterales</taxon>
        <taxon>Lysobacteraceae</taxon>
        <taxon>Noviluteimonas</taxon>
    </lineage>
</organism>
<evidence type="ECO:0000256" key="1">
    <source>
        <dbReference type="SAM" id="Phobius"/>
    </source>
</evidence>
<name>A0ABS8JIM7_9GAMM</name>
<evidence type="ECO:0008006" key="4">
    <source>
        <dbReference type="Google" id="ProtNLM"/>
    </source>
</evidence>
<keyword evidence="1" id="KW-0812">Transmembrane</keyword>
<dbReference type="EMBL" id="JAJGAK010000002">
    <property type="protein sequence ID" value="MCC8363454.1"/>
    <property type="molecule type" value="Genomic_DNA"/>
</dbReference>
<evidence type="ECO:0000313" key="2">
    <source>
        <dbReference type="EMBL" id="MCC8363454.1"/>
    </source>
</evidence>
<sequence length="58" mass="6580">MDDRTLQFALYLVIAAALYLLVVVGIVIARRVVNQWRAARHGRRPVVVGHDATRRPND</sequence>
<keyword evidence="3" id="KW-1185">Reference proteome</keyword>
<keyword evidence="1" id="KW-0472">Membrane</keyword>
<dbReference type="Proteomes" id="UP001165293">
    <property type="component" value="Unassembled WGS sequence"/>
</dbReference>
<proteinExistence type="predicted"/>
<dbReference type="RefSeq" id="WP_230527077.1">
    <property type="nucleotide sequence ID" value="NZ_JAJGAK010000002.1"/>
</dbReference>
<accession>A0ABS8JIM7</accession>
<keyword evidence="1" id="KW-1133">Transmembrane helix</keyword>
<reference evidence="2" key="1">
    <citation type="submission" date="2021-10" db="EMBL/GenBank/DDBJ databases">
        <authorList>
            <person name="Lyu M."/>
            <person name="Wang X."/>
            <person name="Meng X."/>
            <person name="Xu K."/>
        </authorList>
    </citation>
    <scope>NUCLEOTIDE SEQUENCE</scope>
    <source>
        <strain evidence="2">A6</strain>
    </source>
</reference>
<evidence type="ECO:0000313" key="3">
    <source>
        <dbReference type="Proteomes" id="UP001165293"/>
    </source>
</evidence>
<comment type="caution">
    <text evidence="2">The sequence shown here is derived from an EMBL/GenBank/DDBJ whole genome shotgun (WGS) entry which is preliminary data.</text>
</comment>
<protein>
    <recommendedName>
        <fullName evidence="4">Heme exporter protein D</fullName>
    </recommendedName>
</protein>